<keyword evidence="5 8" id="KW-0812">Transmembrane</keyword>
<feature type="transmembrane region" description="Helical" evidence="8">
    <location>
        <begin position="274"/>
        <end position="297"/>
    </location>
</feature>
<evidence type="ECO:0000256" key="5">
    <source>
        <dbReference type="ARBA" id="ARBA00022692"/>
    </source>
</evidence>
<evidence type="ECO:0000313" key="9">
    <source>
        <dbReference type="EMBL" id="MFC0523355.1"/>
    </source>
</evidence>
<proteinExistence type="inferred from homology"/>
<feature type="transmembrane region" description="Helical" evidence="8">
    <location>
        <begin position="147"/>
        <end position="167"/>
    </location>
</feature>
<feature type="transmembrane region" description="Helical" evidence="8">
    <location>
        <begin position="47"/>
        <end position="69"/>
    </location>
</feature>
<feature type="transmembrane region" description="Helical" evidence="8">
    <location>
        <begin position="225"/>
        <end position="245"/>
    </location>
</feature>
<name>A0ABV6LLS2_9BACI</name>
<evidence type="ECO:0000256" key="1">
    <source>
        <dbReference type="ARBA" id="ARBA00004141"/>
    </source>
</evidence>
<dbReference type="EMBL" id="JBHLTP010000004">
    <property type="protein sequence ID" value="MFC0523355.1"/>
    <property type="molecule type" value="Genomic_DNA"/>
</dbReference>
<feature type="transmembrane region" description="Helical" evidence="8">
    <location>
        <begin position="192"/>
        <end position="213"/>
    </location>
</feature>
<keyword evidence="4" id="KW-0309">Germination</keyword>
<sequence length="370" mass="42229">MHTSGPNIKPNAQITAFYLFFVIHTLQIGAGLMGVPQIIYKEAKNSAWISVLIAGVFLHVTIIVMLYILRQYENGDLFMIQKDIFGKYISLLLGSIYLAYIFTVTSSVILNYTEVVQVFIFPNMPTFQITFFLLFLALYAILGGFRVVVGVAYIFFLSTIWMVIALYEPIKLINLDLYFPILQASPQELMAGAYKTTFSVLGLEILFFVYPFITNKEKAPLAAHLAVLLTTILTFLVTFVSIGYFSGPQLEEQIWPTLAMFKIIQLSILERFDFLAVALWMFVVLPNIVLFTWLVSYGAKRLYHVKQKHALFVIVILLYIFVNLFEYRMSVNTLTDITAQVGFYTVFVYPFLLAILVTVKKWIAKGRNSS</sequence>
<dbReference type="Pfam" id="PF03845">
    <property type="entry name" value="Spore_permease"/>
    <property type="match status" value="1"/>
</dbReference>
<reference evidence="9 10" key="1">
    <citation type="submission" date="2024-09" db="EMBL/GenBank/DDBJ databases">
        <authorList>
            <person name="Sun Q."/>
            <person name="Mori K."/>
        </authorList>
    </citation>
    <scope>NUCLEOTIDE SEQUENCE [LARGE SCALE GENOMIC DNA]</scope>
    <source>
        <strain evidence="9 10">NCAIM B.02529</strain>
    </source>
</reference>
<dbReference type="NCBIfam" id="TIGR00912">
    <property type="entry name" value="2A0309"/>
    <property type="match status" value="1"/>
</dbReference>
<dbReference type="InterPro" id="IPR004761">
    <property type="entry name" value="Spore_GerAB"/>
</dbReference>
<gene>
    <name evidence="9" type="ORF">ACFFGV_07135</name>
</gene>
<evidence type="ECO:0000256" key="2">
    <source>
        <dbReference type="ARBA" id="ARBA00007998"/>
    </source>
</evidence>
<keyword evidence="3" id="KW-0813">Transport</keyword>
<evidence type="ECO:0000256" key="7">
    <source>
        <dbReference type="ARBA" id="ARBA00023136"/>
    </source>
</evidence>
<dbReference type="PANTHER" id="PTHR34975">
    <property type="entry name" value="SPORE GERMINATION PROTEIN A2"/>
    <property type="match status" value="1"/>
</dbReference>
<keyword evidence="7 8" id="KW-0472">Membrane</keyword>
<feature type="transmembrane region" description="Helical" evidence="8">
    <location>
        <begin position="12"/>
        <end position="35"/>
    </location>
</feature>
<feature type="transmembrane region" description="Helical" evidence="8">
    <location>
        <begin position="89"/>
        <end position="112"/>
    </location>
</feature>
<comment type="caution">
    <text evidence="9">The sequence shown here is derived from an EMBL/GenBank/DDBJ whole genome shotgun (WGS) entry which is preliminary data.</text>
</comment>
<protein>
    <submittedName>
        <fullName evidence="9">GerAB/ArcD/ProY family transporter</fullName>
    </submittedName>
</protein>
<evidence type="ECO:0000313" key="10">
    <source>
        <dbReference type="Proteomes" id="UP001589836"/>
    </source>
</evidence>
<feature type="transmembrane region" description="Helical" evidence="8">
    <location>
        <begin position="309"/>
        <end position="325"/>
    </location>
</feature>
<dbReference type="PANTHER" id="PTHR34975:SF2">
    <property type="entry name" value="SPORE GERMINATION PROTEIN A2"/>
    <property type="match status" value="1"/>
</dbReference>
<comment type="similarity">
    <text evidence="2">Belongs to the amino acid-polyamine-organocation (APC) superfamily. Spore germination protein (SGP) (TC 2.A.3.9) family.</text>
</comment>
<evidence type="ECO:0000256" key="4">
    <source>
        <dbReference type="ARBA" id="ARBA00022544"/>
    </source>
</evidence>
<dbReference type="RefSeq" id="WP_377346060.1">
    <property type="nucleotide sequence ID" value="NZ_JBHLTP010000004.1"/>
</dbReference>
<keyword evidence="10" id="KW-1185">Reference proteome</keyword>
<evidence type="ECO:0000256" key="8">
    <source>
        <dbReference type="SAM" id="Phobius"/>
    </source>
</evidence>
<accession>A0ABV6LLS2</accession>
<organism evidence="9 10">
    <name type="scientific">Pontibacillus salicampi</name>
    <dbReference type="NCBI Taxonomy" id="1449801"/>
    <lineage>
        <taxon>Bacteria</taxon>
        <taxon>Bacillati</taxon>
        <taxon>Bacillota</taxon>
        <taxon>Bacilli</taxon>
        <taxon>Bacillales</taxon>
        <taxon>Bacillaceae</taxon>
        <taxon>Pontibacillus</taxon>
    </lineage>
</organism>
<keyword evidence="6 8" id="KW-1133">Transmembrane helix</keyword>
<dbReference type="Proteomes" id="UP001589836">
    <property type="component" value="Unassembled WGS sequence"/>
</dbReference>
<comment type="subcellular location">
    <subcellularLocation>
        <location evidence="1">Membrane</location>
        <topology evidence="1">Multi-pass membrane protein</topology>
    </subcellularLocation>
</comment>
<evidence type="ECO:0000256" key="3">
    <source>
        <dbReference type="ARBA" id="ARBA00022448"/>
    </source>
</evidence>
<feature type="transmembrane region" description="Helical" evidence="8">
    <location>
        <begin position="118"/>
        <end position="140"/>
    </location>
</feature>
<feature type="transmembrane region" description="Helical" evidence="8">
    <location>
        <begin position="337"/>
        <end position="359"/>
    </location>
</feature>
<evidence type="ECO:0000256" key="6">
    <source>
        <dbReference type="ARBA" id="ARBA00022989"/>
    </source>
</evidence>
<dbReference type="Gene3D" id="1.20.1740.10">
    <property type="entry name" value="Amino acid/polyamine transporter I"/>
    <property type="match status" value="1"/>
</dbReference>